<evidence type="ECO:0000259" key="1">
    <source>
        <dbReference type="Pfam" id="PF08242"/>
    </source>
</evidence>
<feature type="domain" description="Methyltransferase type 12" evidence="1">
    <location>
        <begin position="87"/>
        <end position="182"/>
    </location>
</feature>
<dbReference type="SUPFAM" id="SSF53335">
    <property type="entry name" value="S-adenosyl-L-methionine-dependent methyltransferases"/>
    <property type="match status" value="1"/>
</dbReference>
<dbReference type="CDD" id="cd02440">
    <property type="entry name" value="AdoMet_MTases"/>
    <property type="match status" value="1"/>
</dbReference>
<dbReference type="AlphaFoldDB" id="A0A937RBS0"/>
<gene>
    <name evidence="2" type="ORF">I7412_02575</name>
</gene>
<keyword evidence="3" id="KW-1185">Reference proteome</keyword>
<keyword evidence="2" id="KW-0808">Transferase</keyword>
<dbReference type="InterPro" id="IPR013217">
    <property type="entry name" value="Methyltransf_12"/>
</dbReference>
<dbReference type="PANTHER" id="PTHR43464">
    <property type="entry name" value="METHYLTRANSFERASE"/>
    <property type="match status" value="1"/>
</dbReference>
<comment type="caution">
    <text evidence="2">The sequence shown here is derived from an EMBL/GenBank/DDBJ whole genome shotgun (WGS) entry which is preliminary data.</text>
</comment>
<proteinExistence type="predicted"/>
<name>A0A937RBS0_9ACTN</name>
<dbReference type="InterPro" id="IPR029063">
    <property type="entry name" value="SAM-dependent_MTases_sf"/>
</dbReference>
<protein>
    <submittedName>
        <fullName evidence="2">Methyltransferase domain-containing protein</fullName>
    </submittedName>
</protein>
<dbReference type="EMBL" id="JAEACQ010000123">
    <property type="protein sequence ID" value="MBL7626080.1"/>
    <property type="molecule type" value="Genomic_DNA"/>
</dbReference>
<accession>A0A937RBS0</accession>
<evidence type="ECO:0000313" key="3">
    <source>
        <dbReference type="Proteomes" id="UP000604475"/>
    </source>
</evidence>
<dbReference type="Pfam" id="PF08242">
    <property type="entry name" value="Methyltransf_12"/>
    <property type="match status" value="1"/>
</dbReference>
<dbReference type="RefSeq" id="WP_203002913.1">
    <property type="nucleotide sequence ID" value="NZ_JADWYV010000064.1"/>
</dbReference>
<dbReference type="GO" id="GO:0032259">
    <property type="term" value="P:methylation"/>
    <property type="evidence" value="ECO:0007669"/>
    <property type="project" value="UniProtKB-KW"/>
</dbReference>
<organism evidence="2 3">
    <name type="scientific">Frankia nepalensis</name>
    <dbReference type="NCBI Taxonomy" id="1836974"/>
    <lineage>
        <taxon>Bacteria</taxon>
        <taxon>Bacillati</taxon>
        <taxon>Actinomycetota</taxon>
        <taxon>Actinomycetes</taxon>
        <taxon>Frankiales</taxon>
        <taxon>Frankiaceae</taxon>
        <taxon>Frankia</taxon>
    </lineage>
</organism>
<dbReference type="PANTHER" id="PTHR43464:SF82">
    <property type="entry name" value="METHYLTRANSFERASE DOMAIN-CONTAINING PROTEIN"/>
    <property type="match status" value="1"/>
</dbReference>
<dbReference type="Gene3D" id="3.40.50.150">
    <property type="entry name" value="Vaccinia Virus protein VP39"/>
    <property type="match status" value="1"/>
</dbReference>
<evidence type="ECO:0000313" key="2">
    <source>
        <dbReference type="EMBL" id="MBL7626080.1"/>
    </source>
</evidence>
<reference evidence="2" key="1">
    <citation type="submission" date="2020-12" db="EMBL/GenBank/DDBJ databases">
        <title>Genomic characterization of non-nitrogen-fixing Frankia strains.</title>
        <authorList>
            <person name="Carlos-Shanley C."/>
            <person name="Guerra T."/>
            <person name="Hahn D."/>
        </authorList>
    </citation>
    <scope>NUCLEOTIDE SEQUENCE</scope>
    <source>
        <strain evidence="2">CN6</strain>
    </source>
</reference>
<keyword evidence="2" id="KW-0489">Methyltransferase</keyword>
<sequence>MSKIDRFSTPTRCRHSLESACHTAGMNGNSPDDGLAANRALWDARAQAHGTTPNDMLYDVDSFLAGRQTLYGIELELAGDVTGQDVLHMQCHFGMDTLNWARLGARVTGVDFSSTAIVRARELAELAGLTADFVEADTQNLPSGLAGRFDLVIATYGVLCWIGDLDAWMRGAAMALRPGGRLVLVDLHPAYQTLATYEPLVADWPYGGGEPQREVVTGTYADPDLPMAAQEVVQYPHSVGEIVTAAAGSGLIIDRLGEHTEAQFPGSRILPEGPDGTRRFPFGDTYLPILYSLRARSPRTATA</sequence>
<dbReference type="GO" id="GO:0008168">
    <property type="term" value="F:methyltransferase activity"/>
    <property type="evidence" value="ECO:0007669"/>
    <property type="project" value="UniProtKB-KW"/>
</dbReference>
<dbReference type="Proteomes" id="UP000604475">
    <property type="component" value="Unassembled WGS sequence"/>
</dbReference>